<keyword evidence="8 9" id="KW-0539">Nucleus</keyword>
<dbReference type="GO" id="GO:0031080">
    <property type="term" value="C:nuclear pore outer ring"/>
    <property type="evidence" value="ECO:0007669"/>
    <property type="project" value="TreeGrafter"/>
</dbReference>
<reference evidence="11 12" key="1">
    <citation type="journal article" date="2015" name="Front. Microbiol.">
        <title>Genome sequence of the plant growth promoting endophytic yeast Rhodotorula graminis WP1.</title>
        <authorList>
            <person name="Firrincieli A."/>
            <person name="Otillar R."/>
            <person name="Salamov A."/>
            <person name="Schmutz J."/>
            <person name="Khan Z."/>
            <person name="Redman R.S."/>
            <person name="Fleck N.D."/>
            <person name="Lindquist E."/>
            <person name="Grigoriev I.V."/>
            <person name="Doty S.L."/>
        </authorList>
    </citation>
    <scope>NUCLEOTIDE SEQUENCE [LARGE SCALE GENOMIC DNA]</scope>
    <source>
        <strain evidence="11 12">WP1</strain>
    </source>
</reference>
<proteinExistence type="inferred from homology"/>
<evidence type="ECO:0000256" key="6">
    <source>
        <dbReference type="ARBA" id="ARBA00023010"/>
    </source>
</evidence>
<evidence type="ECO:0000256" key="2">
    <source>
        <dbReference type="ARBA" id="ARBA00005573"/>
    </source>
</evidence>
<dbReference type="RefSeq" id="XP_018270052.1">
    <property type="nucleotide sequence ID" value="XM_018417395.1"/>
</dbReference>
<feature type="compositionally biased region" description="Acidic residues" evidence="10">
    <location>
        <begin position="475"/>
        <end position="485"/>
    </location>
</feature>
<evidence type="ECO:0000256" key="8">
    <source>
        <dbReference type="ARBA" id="ARBA00023242"/>
    </source>
</evidence>
<feature type="compositionally biased region" description="Basic and acidic residues" evidence="10">
    <location>
        <begin position="24"/>
        <end position="35"/>
    </location>
</feature>
<keyword evidence="9" id="KW-0472">Membrane</keyword>
<dbReference type="GO" id="GO:0017056">
    <property type="term" value="F:structural constituent of nuclear pore"/>
    <property type="evidence" value="ECO:0007669"/>
    <property type="project" value="TreeGrafter"/>
</dbReference>
<dbReference type="PANTHER" id="PTHR13373">
    <property type="entry name" value="FROUNT PROTEIN-RELATED"/>
    <property type="match status" value="1"/>
</dbReference>
<dbReference type="GeneID" id="28977843"/>
<feature type="region of interest" description="Disordered" evidence="10">
    <location>
        <begin position="456"/>
        <end position="501"/>
    </location>
</feature>
<sequence length="738" mass="77812">MAPSASFSFGAPTASSSTSTPLNNHDRPHQPPLKESRTFITDTYTIWASLQRIVQQNNADQDDVYGPGGAPVPTPDQVQYYGRVSRLYREAIVQQLPLIQSDTDYTPAGKHKALAHFAAMHGVLALAEILFFPSDGVGEGLVAEELLDWVNTIDPAPSNDEGAELLALASPWDSDDFVPYLSRCVLRGHLSSAAALLSLVESQHPDETLQHLAKHLSTLVASYPRSTAFRTESAFVVALRQWRTQTLAPLKPQVDSLLSSSSDDWGSSLAPLVALVSSAASDPSSSSSSSAAESAIAALGPEDWRESLAAHCLWASPTTLRRADLPPLVDALTRTQPVDASLPAERAHAALLRGDVPGVLKALTGAHAWAAAHLGDLLAHLHLPAFDPPALTGAGEDDDALGLREAFLLDWGDRCTADPGLWRVSCEYWAACGTQGREKVRALAVALPLEVEGEGAQQGAGARAGAGAAGAGDGMDVEGEGEGEGEGVGAEKENAAPKKKRASRQVDELLAVLAALDLTDEFTATCEAYAAKLVDKRRFGEAVAYAVRAADGRRIAEIADRILDEYIEKGQDAFIAHVDSIPTSLLRPPSSAPPSPSSPSDLPALSPSAALAPYTARLTFLARYRDFFALYASGAHLEAAQLLVLLLTSGVAPKRFWAVMLLDSVPLLEATPPLLDSDAIYELLRVTEDLLGPPDVFGALDLLARLGGGGGGTDGAAKQMQVVRAALARGLAACACLE</sequence>
<keyword evidence="12" id="KW-1185">Reference proteome</keyword>
<dbReference type="STRING" id="578459.A0A0P9EK24"/>
<evidence type="ECO:0000256" key="4">
    <source>
        <dbReference type="ARBA" id="ARBA00022816"/>
    </source>
</evidence>
<keyword evidence="5 9" id="KW-0653">Protein transport</keyword>
<dbReference type="OMA" id="ELMEWLN"/>
<evidence type="ECO:0000256" key="5">
    <source>
        <dbReference type="ARBA" id="ARBA00022927"/>
    </source>
</evidence>
<keyword evidence="7 9" id="KW-0906">Nuclear pore complex</keyword>
<keyword evidence="4 9" id="KW-0509">mRNA transport</keyword>
<comment type="subunit">
    <text evidence="9">Component of the nuclear pore complex (NPC).</text>
</comment>
<accession>A0A0P9EK24</accession>
<evidence type="ECO:0000256" key="9">
    <source>
        <dbReference type="RuleBase" id="RU365073"/>
    </source>
</evidence>
<organism evidence="11 12">
    <name type="scientific">Rhodotorula graminis (strain WP1)</name>
    <dbReference type="NCBI Taxonomy" id="578459"/>
    <lineage>
        <taxon>Eukaryota</taxon>
        <taxon>Fungi</taxon>
        <taxon>Dikarya</taxon>
        <taxon>Basidiomycota</taxon>
        <taxon>Pucciniomycotina</taxon>
        <taxon>Microbotryomycetes</taxon>
        <taxon>Sporidiobolales</taxon>
        <taxon>Sporidiobolaceae</taxon>
        <taxon>Rhodotorula</taxon>
    </lineage>
</organism>
<feature type="region of interest" description="Disordered" evidence="10">
    <location>
        <begin position="1"/>
        <end position="35"/>
    </location>
</feature>
<dbReference type="GO" id="GO:0031965">
    <property type="term" value="C:nuclear membrane"/>
    <property type="evidence" value="ECO:0007669"/>
    <property type="project" value="UniProtKB-UniRule"/>
</dbReference>
<dbReference type="AlphaFoldDB" id="A0A0P9EK24"/>
<gene>
    <name evidence="11" type="ORF">RHOBADRAFT_54578</name>
</gene>
<dbReference type="Proteomes" id="UP000053890">
    <property type="component" value="Unassembled WGS sequence"/>
</dbReference>
<feature type="region of interest" description="Disordered" evidence="10">
    <location>
        <begin position="585"/>
        <end position="604"/>
    </location>
</feature>
<dbReference type="PANTHER" id="PTHR13373:SF21">
    <property type="entry name" value="NUCLEAR PORE COMPLEX PROTEIN NUP85"/>
    <property type="match status" value="1"/>
</dbReference>
<evidence type="ECO:0000256" key="10">
    <source>
        <dbReference type="SAM" id="MobiDB-lite"/>
    </source>
</evidence>
<evidence type="ECO:0000256" key="3">
    <source>
        <dbReference type="ARBA" id="ARBA00022448"/>
    </source>
</evidence>
<dbReference type="EMBL" id="KQ474081">
    <property type="protein sequence ID" value="KPV74003.1"/>
    <property type="molecule type" value="Genomic_DNA"/>
</dbReference>
<dbReference type="GO" id="GO:0006406">
    <property type="term" value="P:mRNA export from nucleus"/>
    <property type="evidence" value="ECO:0007669"/>
    <property type="project" value="TreeGrafter"/>
</dbReference>
<comment type="function">
    <text evidence="9">Functions as a component of the nuclear pore complex (NPC).</text>
</comment>
<name>A0A0P9EK24_RHOGW</name>
<evidence type="ECO:0000313" key="12">
    <source>
        <dbReference type="Proteomes" id="UP000053890"/>
    </source>
</evidence>
<comment type="subcellular location">
    <subcellularLocation>
        <location evidence="1 9">Nucleus</location>
        <location evidence="1 9">Nuclear pore complex</location>
    </subcellularLocation>
</comment>
<comment type="similarity">
    <text evidence="2 9">Belongs to the nucleoporin Nup85 family.</text>
</comment>
<keyword evidence="3 9" id="KW-0813">Transport</keyword>
<protein>
    <recommendedName>
        <fullName evidence="9">Nuclear pore complex protein Nup85</fullName>
    </recommendedName>
</protein>
<evidence type="ECO:0000256" key="7">
    <source>
        <dbReference type="ARBA" id="ARBA00023132"/>
    </source>
</evidence>
<dbReference type="InterPro" id="IPR011502">
    <property type="entry name" value="Nucleoporin_Nup85"/>
</dbReference>
<dbReference type="GO" id="GO:0045893">
    <property type="term" value="P:positive regulation of DNA-templated transcription"/>
    <property type="evidence" value="ECO:0007669"/>
    <property type="project" value="TreeGrafter"/>
</dbReference>
<dbReference type="GO" id="GO:0006606">
    <property type="term" value="P:protein import into nucleus"/>
    <property type="evidence" value="ECO:0007669"/>
    <property type="project" value="TreeGrafter"/>
</dbReference>
<dbReference type="Pfam" id="PF07575">
    <property type="entry name" value="Nucleopor_Nup85"/>
    <property type="match status" value="2"/>
</dbReference>
<evidence type="ECO:0000313" key="11">
    <source>
        <dbReference type="EMBL" id="KPV74003.1"/>
    </source>
</evidence>
<keyword evidence="6 9" id="KW-0811">Translocation</keyword>
<dbReference type="OrthoDB" id="17644at2759"/>
<feature type="compositionally biased region" description="Gly residues" evidence="10">
    <location>
        <begin position="456"/>
        <end position="473"/>
    </location>
</feature>
<feature type="compositionally biased region" description="Low complexity" evidence="10">
    <location>
        <begin position="1"/>
        <end position="21"/>
    </location>
</feature>
<evidence type="ECO:0000256" key="1">
    <source>
        <dbReference type="ARBA" id="ARBA00004567"/>
    </source>
</evidence>